<sequence length="479" mass="52721">MSYLDKSIKEIHKALKEGEVTSKELTEESLKRAHEYQDELNSFVTILDDATEEKVTDNILSGIPCAIKDNFSTKGVLTTASSNILADYVPVFDATAVSKLKDASAVMIGKTVLDELAMGGTGTTGHTGIVRNPWDPKRMIGGSSAGSASAVARGIVPYALGSDTGDSIRKPAGYGGVVGYKPTYGLVSRWGLFAFASSLDHVGCFAKTVEDAAYVIDNIKGIDEKDMTSFDSSNINIVENLNNDVKGRKLFYIKEIVDNLKDDKVYYDNFLKTLDYCKELGIEVKEESIDEAILKGIYPSYMAISCAEATSNNSNLTGIPFGNRKEGHTPDEVMINTRTEGFSELIRRRFVIGSFILQKENQEKLFKNAQRIRRLVVDKMTELFKRYDGCIMPNAGSIAPYFDEEHDRLSEKYLLLENHLAIGNFGGFPSITIPSGLVDNMPVAINITGPIMSDDVVFNIAKKLEEKIGFVPLSVKEEK</sequence>
<dbReference type="InterPro" id="IPR023631">
    <property type="entry name" value="Amidase_dom"/>
</dbReference>
<reference evidence="2" key="1">
    <citation type="submission" date="2020-10" db="EMBL/GenBank/DDBJ databases">
        <authorList>
            <person name="Gilroy R."/>
        </authorList>
    </citation>
    <scope>NUCLEOTIDE SEQUENCE</scope>
    <source>
        <strain evidence="2">CHK193-30670</strain>
    </source>
</reference>
<evidence type="ECO:0000313" key="2">
    <source>
        <dbReference type="EMBL" id="HIU40252.1"/>
    </source>
</evidence>
<proteinExistence type="predicted"/>
<dbReference type="EMBL" id="DVMT01000030">
    <property type="protein sequence ID" value="HIU40252.1"/>
    <property type="molecule type" value="Genomic_DNA"/>
</dbReference>
<dbReference type="Proteomes" id="UP000824074">
    <property type="component" value="Unassembled WGS sequence"/>
</dbReference>
<dbReference type="GO" id="GO:0050567">
    <property type="term" value="F:glutaminyl-tRNA synthase (glutamine-hydrolyzing) activity"/>
    <property type="evidence" value="ECO:0007669"/>
    <property type="project" value="UniProtKB-EC"/>
</dbReference>
<comment type="caution">
    <text evidence="2">The sequence shown here is derived from an EMBL/GenBank/DDBJ whole genome shotgun (WGS) entry which is preliminary data.</text>
</comment>
<dbReference type="PANTHER" id="PTHR11895">
    <property type="entry name" value="TRANSAMIDASE"/>
    <property type="match status" value="1"/>
</dbReference>
<dbReference type="PANTHER" id="PTHR11895:SF151">
    <property type="entry name" value="GLUTAMYL-TRNA(GLN) AMIDOTRANSFERASE SUBUNIT A"/>
    <property type="match status" value="1"/>
</dbReference>
<evidence type="ECO:0000313" key="3">
    <source>
        <dbReference type="Proteomes" id="UP000824074"/>
    </source>
</evidence>
<keyword evidence="2" id="KW-0436">Ligase</keyword>
<protein>
    <submittedName>
        <fullName evidence="2">Asp-tRNA(Asn)/Glu-tRNA(Gln) amidotransferase subunit GatA</fullName>
        <ecNumber evidence="2">6.3.5.7</ecNumber>
    </submittedName>
</protein>
<dbReference type="Gene3D" id="3.90.1300.10">
    <property type="entry name" value="Amidase signature (AS) domain"/>
    <property type="match status" value="1"/>
</dbReference>
<feature type="domain" description="Amidase" evidence="1">
    <location>
        <begin position="24"/>
        <end position="455"/>
    </location>
</feature>
<gene>
    <name evidence="2" type="primary">gatA</name>
    <name evidence="2" type="ORF">IAB68_02990</name>
</gene>
<name>A0A9D1IQB1_9FIRM</name>
<accession>A0A9D1IQB1</accession>
<dbReference type="InterPro" id="IPR000120">
    <property type="entry name" value="Amidase"/>
</dbReference>
<reference evidence="2" key="2">
    <citation type="journal article" date="2021" name="PeerJ">
        <title>Extensive microbial diversity within the chicken gut microbiome revealed by metagenomics and culture.</title>
        <authorList>
            <person name="Gilroy R."/>
            <person name="Ravi A."/>
            <person name="Getino M."/>
            <person name="Pursley I."/>
            <person name="Horton D.L."/>
            <person name="Alikhan N.F."/>
            <person name="Baker D."/>
            <person name="Gharbi K."/>
            <person name="Hall N."/>
            <person name="Watson M."/>
            <person name="Adriaenssens E.M."/>
            <person name="Foster-Nyarko E."/>
            <person name="Jarju S."/>
            <person name="Secka A."/>
            <person name="Antonio M."/>
            <person name="Oren A."/>
            <person name="Chaudhuri R.R."/>
            <person name="La Ragione R."/>
            <person name="Hildebrand F."/>
            <person name="Pallen M.J."/>
        </authorList>
    </citation>
    <scope>NUCLEOTIDE SEQUENCE</scope>
    <source>
        <strain evidence="2">CHK193-30670</strain>
    </source>
</reference>
<dbReference type="Pfam" id="PF01425">
    <property type="entry name" value="Amidase"/>
    <property type="match status" value="1"/>
</dbReference>
<dbReference type="AlphaFoldDB" id="A0A9D1IQB1"/>
<dbReference type="SUPFAM" id="SSF75304">
    <property type="entry name" value="Amidase signature (AS) enzymes"/>
    <property type="match status" value="1"/>
</dbReference>
<evidence type="ECO:0000259" key="1">
    <source>
        <dbReference type="Pfam" id="PF01425"/>
    </source>
</evidence>
<dbReference type="EC" id="6.3.5.7" evidence="2"/>
<dbReference type="InterPro" id="IPR036928">
    <property type="entry name" value="AS_sf"/>
</dbReference>
<organism evidence="2 3">
    <name type="scientific">Candidatus Aphodocola excrementigallinarum</name>
    <dbReference type="NCBI Taxonomy" id="2840670"/>
    <lineage>
        <taxon>Bacteria</taxon>
        <taxon>Bacillati</taxon>
        <taxon>Bacillota</taxon>
        <taxon>Bacilli</taxon>
        <taxon>Candidatus Aphodocola</taxon>
    </lineage>
</organism>